<proteinExistence type="predicted"/>
<feature type="compositionally biased region" description="Low complexity" evidence="1">
    <location>
        <begin position="47"/>
        <end position="61"/>
    </location>
</feature>
<accession>M2VCD5</accession>
<gene>
    <name evidence="2" type="ORF">COCHEDRAFT_1087171</name>
</gene>
<dbReference type="EMBL" id="KB445569">
    <property type="protein sequence ID" value="EMD97677.1"/>
    <property type="molecule type" value="Genomic_DNA"/>
</dbReference>
<evidence type="ECO:0000313" key="3">
    <source>
        <dbReference type="Proteomes" id="UP000016936"/>
    </source>
</evidence>
<feature type="compositionally biased region" description="Low complexity" evidence="1">
    <location>
        <begin position="90"/>
        <end position="106"/>
    </location>
</feature>
<reference evidence="3" key="2">
    <citation type="journal article" date="2013" name="PLoS Genet.">
        <title>Comparative genome structure, secondary metabolite, and effector coding capacity across Cochliobolus pathogens.</title>
        <authorList>
            <person name="Condon B.J."/>
            <person name="Leng Y."/>
            <person name="Wu D."/>
            <person name="Bushley K.E."/>
            <person name="Ohm R.A."/>
            <person name="Otillar R."/>
            <person name="Martin J."/>
            <person name="Schackwitz W."/>
            <person name="Grimwood J."/>
            <person name="MohdZainudin N."/>
            <person name="Xue C."/>
            <person name="Wang R."/>
            <person name="Manning V.A."/>
            <person name="Dhillon B."/>
            <person name="Tu Z.J."/>
            <person name="Steffenson B.J."/>
            <person name="Salamov A."/>
            <person name="Sun H."/>
            <person name="Lowry S."/>
            <person name="LaButti K."/>
            <person name="Han J."/>
            <person name="Copeland A."/>
            <person name="Lindquist E."/>
            <person name="Barry K."/>
            <person name="Schmutz J."/>
            <person name="Baker S.E."/>
            <person name="Ciuffetti L.M."/>
            <person name="Grigoriev I.V."/>
            <person name="Zhong S."/>
            <person name="Turgeon B.G."/>
        </authorList>
    </citation>
    <scope>NUCLEOTIDE SEQUENCE [LARGE SCALE GENOMIC DNA]</scope>
    <source>
        <strain evidence="3">C5 / ATCC 48332 / race O</strain>
    </source>
</reference>
<name>M2VCD5_COCH5</name>
<feature type="compositionally biased region" description="Basic residues" evidence="1">
    <location>
        <begin position="171"/>
        <end position="182"/>
    </location>
</feature>
<dbReference type="Proteomes" id="UP000016936">
    <property type="component" value="Unassembled WGS sequence"/>
</dbReference>
<feature type="compositionally biased region" description="Pro residues" evidence="1">
    <location>
        <begin position="324"/>
        <end position="335"/>
    </location>
</feature>
<dbReference type="OMA" id="HYSYECT"/>
<feature type="region of interest" description="Disordered" evidence="1">
    <location>
        <begin position="33"/>
        <end position="357"/>
    </location>
</feature>
<sequence>MFRRPGAGRSKASADTLCQKCLQRGHYSYECKAPAQERPYKSRPSRTQQLLNPKLKPKLTTEVPEDLVRKKGIADEILKKKEDERKHARSPSTSSVDSVSTISTNRSRSRSRSPPRRKYHDARRRDHDDKALRKRSRRSVSTNSRASQDSDKGDRNIRRRMSSFSPDERGRRRTRSQSRSRSARMQTSLETARGRIPHSMGGSVRSRSRSRSTRRDRKRPGRRYSVSRSRSGSADPMDTSDERHPAPNGAAPGARWEASPPPSAKRPSSRSRSPYRDSRDRSPSPFSKRRALRRSRSPREARNGGRRRVSPSGIARNRFEGYPSAPPVQAAPPPAPRERSLSPYSKRLALTKAMHSG</sequence>
<reference evidence="2 3" key="1">
    <citation type="journal article" date="2012" name="PLoS Pathog.">
        <title>Diverse lifestyles and strategies of plant pathogenesis encoded in the genomes of eighteen Dothideomycetes fungi.</title>
        <authorList>
            <person name="Ohm R.A."/>
            <person name="Feau N."/>
            <person name="Henrissat B."/>
            <person name="Schoch C.L."/>
            <person name="Horwitz B.A."/>
            <person name="Barry K.W."/>
            <person name="Condon B.J."/>
            <person name="Copeland A.C."/>
            <person name="Dhillon B."/>
            <person name="Glaser F."/>
            <person name="Hesse C.N."/>
            <person name="Kosti I."/>
            <person name="LaButti K."/>
            <person name="Lindquist E.A."/>
            <person name="Lucas S."/>
            <person name="Salamov A.A."/>
            <person name="Bradshaw R.E."/>
            <person name="Ciuffetti L."/>
            <person name="Hamelin R.C."/>
            <person name="Kema G.H.J."/>
            <person name="Lawrence C."/>
            <person name="Scott J.A."/>
            <person name="Spatafora J.W."/>
            <person name="Turgeon B.G."/>
            <person name="de Wit P.J.G.M."/>
            <person name="Zhong S."/>
            <person name="Goodwin S.B."/>
            <person name="Grigoriev I.V."/>
        </authorList>
    </citation>
    <scope>NUCLEOTIDE SEQUENCE [LARGE SCALE GENOMIC DNA]</scope>
    <source>
        <strain evidence="3">C5 / ATCC 48332 / race O</strain>
    </source>
</reference>
<feature type="compositionally biased region" description="Basic residues" evidence="1">
    <location>
        <begin position="206"/>
        <end position="222"/>
    </location>
</feature>
<feature type="compositionally biased region" description="Basic residues" evidence="1">
    <location>
        <begin position="287"/>
        <end position="296"/>
    </location>
</feature>
<dbReference type="Pfam" id="PF13917">
    <property type="entry name" value="zf-CCHC_3"/>
    <property type="match status" value="1"/>
</dbReference>
<protein>
    <submittedName>
        <fullName evidence="2">Uncharacterized protein</fullName>
    </submittedName>
</protein>
<dbReference type="eggNOG" id="KOG3116">
    <property type="taxonomic scope" value="Eukaryota"/>
</dbReference>
<feature type="compositionally biased region" description="Basic and acidic residues" evidence="1">
    <location>
        <begin position="66"/>
        <end position="86"/>
    </location>
</feature>
<dbReference type="AlphaFoldDB" id="M2VCD5"/>
<keyword evidence="3" id="KW-1185">Reference proteome</keyword>
<dbReference type="HOGENOM" id="CLU_062858_0_0_1"/>
<feature type="compositionally biased region" description="Low complexity" evidence="1">
    <location>
        <begin position="223"/>
        <end position="233"/>
    </location>
</feature>
<organism evidence="2 3">
    <name type="scientific">Cochliobolus heterostrophus (strain C5 / ATCC 48332 / race O)</name>
    <name type="common">Southern corn leaf blight fungus</name>
    <name type="synonym">Bipolaris maydis</name>
    <dbReference type="NCBI Taxonomy" id="701091"/>
    <lineage>
        <taxon>Eukaryota</taxon>
        <taxon>Fungi</taxon>
        <taxon>Dikarya</taxon>
        <taxon>Ascomycota</taxon>
        <taxon>Pezizomycotina</taxon>
        <taxon>Dothideomycetes</taxon>
        <taxon>Pleosporomycetidae</taxon>
        <taxon>Pleosporales</taxon>
        <taxon>Pleosporineae</taxon>
        <taxon>Pleosporaceae</taxon>
        <taxon>Bipolaris</taxon>
    </lineage>
</organism>
<evidence type="ECO:0000313" key="2">
    <source>
        <dbReference type="EMBL" id="EMD97677.1"/>
    </source>
</evidence>
<dbReference type="OrthoDB" id="437973at2759"/>
<feature type="compositionally biased region" description="Basic residues" evidence="1">
    <location>
        <begin position="107"/>
        <end position="122"/>
    </location>
</feature>
<evidence type="ECO:0000256" key="1">
    <source>
        <dbReference type="SAM" id="MobiDB-lite"/>
    </source>
</evidence>